<dbReference type="InterPro" id="IPR050777">
    <property type="entry name" value="SET2_Histone-Lys_MeTrsfase"/>
</dbReference>
<dbReference type="PROSITE" id="PS50868">
    <property type="entry name" value="POST_SET"/>
    <property type="match status" value="1"/>
</dbReference>
<keyword evidence="5" id="KW-0808">Transferase</keyword>
<dbReference type="PROSITE" id="PS51215">
    <property type="entry name" value="AWS"/>
    <property type="match status" value="1"/>
</dbReference>
<reference evidence="12" key="1">
    <citation type="submission" date="2020-06" db="EMBL/GenBank/DDBJ databases">
        <authorList>
            <consortium name="DOE Joint Genome Institute"/>
            <person name="Calhoun S."/>
            <person name="Polle J.E."/>
            <person name="Mckie-Krisberg Z."/>
            <person name="Prochnik S."/>
            <person name="Neofotis P."/>
            <person name="Yim W.C."/>
            <person name="Hathwaik L.T."/>
            <person name="Jenkins J."/>
            <person name="Molina H."/>
            <person name="Bunkenborg J."/>
            <person name="Grigoriev I.V."/>
            <person name="Barry K."/>
            <person name="Schmutz J."/>
            <person name="Jin E."/>
            <person name="Cushman J.C."/>
            <person name="Magnuson J.K."/>
        </authorList>
    </citation>
    <scope>NUCLEOTIDE SEQUENCE</scope>
    <source>
        <strain evidence="12">CCAP 19/18</strain>
    </source>
</reference>
<evidence type="ECO:0000259" key="11">
    <source>
        <dbReference type="PROSITE" id="PS51215"/>
    </source>
</evidence>
<evidence type="ECO:0000256" key="3">
    <source>
        <dbReference type="ARBA" id="ARBA00022454"/>
    </source>
</evidence>
<feature type="compositionally biased region" description="Polar residues" evidence="8">
    <location>
        <begin position="89"/>
        <end position="102"/>
    </location>
</feature>
<proteinExistence type="predicted"/>
<feature type="domain" description="SET" evidence="9">
    <location>
        <begin position="226"/>
        <end position="324"/>
    </location>
</feature>
<dbReference type="InterPro" id="IPR003616">
    <property type="entry name" value="Post-SET_dom"/>
</dbReference>
<keyword evidence="6" id="KW-0949">S-adenosyl-L-methionine</keyword>
<feature type="compositionally biased region" description="Low complexity" evidence="8">
    <location>
        <begin position="18"/>
        <end position="31"/>
    </location>
</feature>
<sequence>MAPHSPHGNHLSAHHENSAAAAAASGKAEAAPCRRSSRNTAAAQAAAAAGRGSIEEEMLDAEAAEVLQLMQSMEPEQAGVGHRPGASSRDGTTPSSNSNKGAHSSAGGSAMLRAASVQLEAAPLAPTPSPMTQAWLLARPPRYEHIKRNVWVSRMRPKRITSKDVSRCTCRPPYVTPDPTQPHVKQLGWGCAENCLNRHSYIHCDPKSCPCGEACSNRPFHLLKGPSMEAFLTDNRGYGVRATEPASRGSFLLEYAGEIIDEPELAKRMEAARVAGNLARLLNSSCDPNCETQKWHDAATGEPRIGIFASRDIKPGEELTYDYFFQHYGVSAVDTADFICMCGAPNCRGTMDINPGKRKDLGRRIEVHWDGDGVYYRGTVVGYTATSRRHVIMYDDGDKERLCL</sequence>
<dbReference type="Pfam" id="PF17907">
    <property type="entry name" value="AWS"/>
    <property type="match status" value="1"/>
</dbReference>
<evidence type="ECO:0000256" key="6">
    <source>
        <dbReference type="ARBA" id="ARBA00022691"/>
    </source>
</evidence>
<dbReference type="EMBL" id="MU070775">
    <property type="protein sequence ID" value="KAF5826675.1"/>
    <property type="molecule type" value="Genomic_DNA"/>
</dbReference>
<keyword evidence="13" id="KW-1185">Reference proteome</keyword>
<dbReference type="SUPFAM" id="SSF63748">
    <property type="entry name" value="Tudor/PWWP/MBT"/>
    <property type="match status" value="1"/>
</dbReference>
<gene>
    <name evidence="12" type="ORF">DUNSADRAFT_2393</name>
</gene>
<dbReference type="Pfam" id="PF00856">
    <property type="entry name" value="SET"/>
    <property type="match status" value="1"/>
</dbReference>
<dbReference type="PROSITE" id="PS50280">
    <property type="entry name" value="SET"/>
    <property type="match status" value="1"/>
</dbReference>
<feature type="non-terminal residue" evidence="12">
    <location>
        <position position="404"/>
    </location>
</feature>
<evidence type="ECO:0000256" key="1">
    <source>
        <dbReference type="ARBA" id="ARBA00004123"/>
    </source>
</evidence>
<comment type="subcellular location">
    <subcellularLocation>
        <location evidence="2">Chromosome</location>
    </subcellularLocation>
    <subcellularLocation>
        <location evidence="1">Nucleus</location>
    </subcellularLocation>
</comment>
<evidence type="ECO:0000259" key="10">
    <source>
        <dbReference type="PROSITE" id="PS50868"/>
    </source>
</evidence>
<name>A0ABQ7FWD1_DUNSA</name>
<evidence type="ECO:0000256" key="5">
    <source>
        <dbReference type="ARBA" id="ARBA00022679"/>
    </source>
</evidence>
<organism evidence="12 13">
    <name type="scientific">Dunaliella salina</name>
    <name type="common">Green alga</name>
    <name type="synonym">Protococcus salinus</name>
    <dbReference type="NCBI Taxonomy" id="3046"/>
    <lineage>
        <taxon>Eukaryota</taxon>
        <taxon>Viridiplantae</taxon>
        <taxon>Chlorophyta</taxon>
        <taxon>core chlorophytes</taxon>
        <taxon>Chlorophyceae</taxon>
        <taxon>CS clade</taxon>
        <taxon>Chlamydomonadales</taxon>
        <taxon>Dunaliellaceae</taxon>
        <taxon>Dunaliella</taxon>
    </lineage>
</organism>
<feature type="domain" description="AWS" evidence="11">
    <location>
        <begin position="163"/>
        <end position="224"/>
    </location>
</feature>
<evidence type="ECO:0000256" key="8">
    <source>
        <dbReference type="SAM" id="MobiDB-lite"/>
    </source>
</evidence>
<dbReference type="InterPro" id="IPR006560">
    <property type="entry name" value="AWS_dom"/>
</dbReference>
<protein>
    <submittedName>
        <fullName evidence="12">Uncharacterized protein</fullName>
    </submittedName>
</protein>
<dbReference type="Gene3D" id="2.170.270.10">
    <property type="entry name" value="SET domain"/>
    <property type="match status" value="1"/>
</dbReference>
<evidence type="ECO:0000256" key="2">
    <source>
        <dbReference type="ARBA" id="ARBA00004286"/>
    </source>
</evidence>
<feature type="region of interest" description="Disordered" evidence="8">
    <location>
        <begin position="1"/>
        <end position="36"/>
    </location>
</feature>
<keyword evidence="7" id="KW-0539">Nucleus</keyword>
<dbReference type="SUPFAM" id="SSF82199">
    <property type="entry name" value="SET domain"/>
    <property type="match status" value="1"/>
</dbReference>
<feature type="region of interest" description="Disordered" evidence="8">
    <location>
        <begin position="75"/>
        <end position="108"/>
    </location>
</feature>
<evidence type="ECO:0000313" key="13">
    <source>
        <dbReference type="Proteomes" id="UP000815325"/>
    </source>
</evidence>
<evidence type="ECO:0000259" key="9">
    <source>
        <dbReference type="PROSITE" id="PS50280"/>
    </source>
</evidence>
<dbReference type="InterPro" id="IPR046341">
    <property type="entry name" value="SET_dom_sf"/>
</dbReference>
<dbReference type="PANTHER" id="PTHR22884">
    <property type="entry name" value="SET DOMAIN PROTEINS"/>
    <property type="match status" value="1"/>
</dbReference>
<dbReference type="Proteomes" id="UP000815325">
    <property type="component" value="Unassembled WGS sequence"/>
</dbReference>
<dbReference type="SMART" id="SM00570">
    <property type="entry name" value="AWS"/>
    <property type="match status" value="1"/>
</dbReference>
<dbReference type="SMART" id="SM00317">
    <property type="entry name" value="SET"/>
    <property type="match status" value="1"/>
</dbReference>
<accession>A0ABQ7FWD1</accession>
<evidence type="ECO:0000256" key="4">
    <source>
        <dbReference type="ARBA" id="ARBA00022603"/>
    </source>
</evidence>
<dbReference type="CDD" id="cd20404">
    <property type="entry name" value="Tudor_Agenet_AtEML-like"/>
    <property type="match status" value="1"/>
</dbReference>
<keyword evidence="3" id="KW-0158">Chromosome</keyword>
<dbReference type="InterPro" id="IPR001214">
    <property type="entry name" value="SET_dom"/>
</dbReference>
<evidence type="ECO:0000256" key="7">
    <source>
        <dbReference type="ARBA" id="ARBA00023242"/>
    </source>
</evidence>
<dbReference type="Gene3D" id="2.30.30.140">
    <property type="match status" value="1"/>
</dbReference>
<keyword evidence="4" id="KW-0489">Methyltransferase</keyword>
<comment type="caution">
    <text evidence="12">The sequence shown here is derived from an EMBL/GenBank/DDBJ whole genome shotgun (WGS) entry which is preliminary data.</text>
</comment>
<feature type="domain" description="Post-SET" evidence="10">
    <location>
        <begin position="336"/>
        <end position="352"/>
    </location>
</feature>
<evidence type="ECO:0000313" key="12">
    <source>
        <dbReference type="EMBL" id="KAF5826675.1"/>
    </source>
</evidence>